<reference evidence="4 5" key="1">
    <citation type="submission" date="2020-04" db="EMBL/GenBank/DDBJ databases">
        <title>Advantages and limits of metagenomic assembly and binning of a giant virus.</title>
        <authorList>
            <person name="Schulz F."/>
            <person name="Andreani J."/>
            <person name="Francis R."/>
            <person name="Boudjemaa H."/>
            <person name="Bou Khalil J.Y."/>
            <person name="Lee J."/>
            <person name="La Scola B."/>
            <person name="Woyke T."/>
        </authorList>
    </citation>
    <scope>NUCLEOTIDE SEQUENCE [LARGE SCALE GENOMIC DNA]</scope>
    <source>
        <strain evidence="4 5">FV1/VV64</strain>
    </source>
</reference>
<dbReference type="InterPro" id="IPR001841">
    <property type="entry name" value="Znf_RING"/>
</dbReference>
<protein>
    <submittedName>
        <fullName evidence="4">Zinc finger RING/FYVE/PHD-type protein</fullName>
    </submittedName>
</protein>
<organism evidence="4 5">
    <name type="scientific">Fadolivirus FV1/VV64</name>
    <dbReference type="NCBI Taxonomy" id="3070911"/>
    <lineage>
        <taxon>Viruses</taxon>
        <taxon>Varidnaviria</taxon>
        <taxon>Bamfordvirae</taxon>
        <taxon>Nucleocytoviricota</taxon>
        <taxon>Megaviricetes</taxon>
        <taxon>Imitervirales</taxon>
        <taxon>Mimiviridae</taxon>
        <taxon>Klosneuvirinae</taxon>
        <taxon>Fadolivirus</taxon>
        <taxon>Fadolivirus algeromassiliense</taxon>
    </lineage>
</organism>
<dbReference type="Gene3D" id="3.30.40.10">
    <property type="entry name" value="Zinc/RING finger domain, C3HC4 (zinc finger)"/>
    <property type="match status" value="1"/>
</dbReference>
<dbReference type="Pfam" id="PF13920">
    <property type="entry name" value="zf-C3HC4_3"/>
    <property type="match status" value="1"/>
</dbReference>
<evidence type="ECO:0000313" key="4">
    <source>
        <dbReference type="EMBL" id="QKF93718.1"/>
    </source>
</evidence>
<gene>
    <name evidence="4" type="ORF">Fadolivirus_1_260</name>
</gene>
<keyword evidence="1" id="KW-0863">Zinc-finger</keyword>
<evidence type="ECO:0000256" key="2">
    <source>
        <dbReference type="SAM" id="MobiDB-lite"/>
    </source>
</evidence>
<evidence type="ECO:0000259" key="3">
    <source>
        <dbReference type="PROSITE" id="PS50089"/>
    </source>
</evidence>
<feature type="compositionally biased region" description="Basic residues" evidence="2">
    <location>
        <begin position="941"/>
        <end position="950"/>
    </location>
</feature>
<keyword evidence="1" id="KW-0479">Metal-binding</keyword>
<keyword evidence="5" id="KW-1185">Reference proteome</keyword>
<feature type="region of interest" description="Disordered" evidence="2">
    <location>
        <begin position="927"/>
        <end position="966"/>
    </location>
</feature>
<dbReference type="InterPro" id="IPR013083">
    <property type="entry name" value="Znf_RING/FYVE/PHD"/>
</dbReference>
<feature type="domain" description="RING-type" evidence="3">
    <location>
        <begin position="771"/>
        <end position="811"/>
    </location>
</feature>
<evidence type="ECO:0000313" key="5">
    <source>
        <dbReference type="Proteomes" id="UP001162001"/>
    </source>
</evidence>
<dbReference type="SUPFAM" id="SSF57850">
    <property type="entry name" value="RING/U-box"/>
    <property type="match status" value="1"/>
</dbReference>
<dbReference type="GO" id="GO:0008270">
    <property type="term" value="F:zinc ion binding"/>
    <property type="evidence" value="ECO:0007669"/>
    <property type="project" value="UniProtKB-KW"/>
</dbReference>
<dbReference type="PROSITE" id="PS50089">
    <property type="entry name" value="ZF_RING_2"/>
    <property type="match status" value="1"/>
</dbReference>
<keyword evidence="1" id="KW-0862">Zinc</keyword>
<name>A0A7D3R1C5_9VIRU</name>
<proteinExistence type="predicted"/>
<evidence type="ECO:0000256" key="1">
    <source>
        <dbReference type="PROSITE-ProRule" id="PRU00175"/>
    </source>
</evidence>
<sequence>MANVLVDNPFNYSQNNYAFDRQISKPLKTDRQIYKPINIDIKKINKTINEFFIGLTKPVSLDEINILKTFAQSLYPYYFVDEQQNDYKYELSIKQNLADDYSVLPKYVLDLTTYCNKKMLLHVRFDNLEYTQYQIHEYVFQLYKTQNLTKIYNTKLNMYHSIEQEKHNYRTITRILRNADENDNNDEDDSWDWDSMSEENDENIEDKFVITDVIEKAVNDVFNENCYFNDNKKIYDKSTYDYSLHPINRIIRINSHDYPLLIKKLNNNMKYYNLSIKNFDYNVTYEIISDDLIQNILVKVLDLNFIDNNIVKNTIDLSANINLNDLYSIKSHYFKLSIKINNETFTRKQLYYNGMVIFDGIGNIIENSQMLINHSPFYGNRSPSVNEFKPYDSSCNKSTILLNKTKEYINELKLQLPDFLADNQTDLMKQYVMTTYSNFNVKKLHKEGNAYKLTTLKYNNDNLLISKITRLFGLRNLIKGHKTVHIEQEIYNTVDGTVISKLTETTKTVNGMINELMNHTYLIRRNYKIEYSKTVRFKEYQSYNKKIYKDNILIYDGTIVNNDMTVDLNQMDECDKNELSFNDILNYNFISSFNFDFNALYGNDNLGRLDIMKCFEKEILITDDDKYKFEFTYHFPDKLIHRYGNVGSAVKNIIATKSETKKENINSIDQHNYDDNGQQINSKFINESNRLTIKALSEKEMKEGRIGYKAARTHDNKMCIIKLFLPKDAKVAWDQHKDKYRTNKAIILSIKKVYYEKKHHYYIKDFNLDDCGICLDAPATHIAHPCRHKLCGSCWAELINASKNKNCPSCRGLIDKVEEVPIGKLPEKCDIDENEEILEAYSCVHTDQFVYRKNEQITIDNFDGNLKKVCAPGIHFHDNEKDVFQWFEYMNIPDDILSDTVPWNDDYSKSYSNMINKRRVFDKLNINSSDSDDSENYIVSKGRKDKPGKKNKNDKGNKDDDIEFAE</sequence>
<dbReference type="Proteomes" id="UP001162001">
    <property type="component" value="Segment"/>
</dbReference>
<accession>A0A7D3R1C5</accession>
<dbReference type="EMBL" id="MT418680">
    <property type="protein sequence ID" value="QKF93718.1"/>
    <property type="molecule type" value="Genomic_DNA"/>
</dbReference>